<evidence type="ECO:0000313" key="1">
    <source>
        <dbReference type="EMBL" id="GIF71886.1"/>
    </source>
</evidence>
<evidence type="ECO:0008006" key="3">
    <source>
        <dbReference type="Google" id="ProtNLM"/>
    </source>
</evidence>
<reference evidence="1 2" key="1">
    <citation type="submission" date="2021-01" db="EMBL/GenBank/DDBJ databases">
        <title>Whole genome shotgun sequence of Asanoa siamensis NBRC 107932.</title>
        <authorList>
            <person name="Komaki H."/>
            <person name="Tamura T."/>
        </authorList>
    </citation>
    <scope>NUCLEOTIDE SEQUENCE [LARGE SCALE GENOMIC DNA]</scope>
    <source>
        <strain evidence="1 2">NBRC 107932</strain>
    </source>
</reference>
<protein>
    <recommendedName>
        <fullName evidence="3">Antibiotic biosynthesis monooxygenase</fullName>
    </recommendedName>
</protein>
<name>A0ABQ4CKS0_9ACTN</name>
<gene>
    <name evidence="1" type="ORF">Asi02nite_14040</name>
</gene>
<proteinExistence type="predicted"/>
<evidence type="ECO:0000313" key="2">
    <source>
        <dbReference type="Proteomes" id="UP000604117"/>
    </source>
</evidence>
<keyword evidence="2" id="KW-1185">Reference proteome</keyword>
<dbReference type="SUPFAM" id="SSF54909">
    <property type="entry name" value="Dimeric alpha+beta barrel"/>
    <property type="match status" value="2"/>
</dbReference>
<dbReference type="InterPro" id="IPR011008">
    <property type="entry name" value="Dimeric_a/b-barrel"/>
</dbReference>
<accession>A0ABQ4CKS0</accession>
<dbReference type="Proteomes" id="UP000604117">
    <property type="component" value="Unassembled WGS sequence"/>
</dbReference>
<sequence length="205" mass="22416">MFARSSTLTAQKSSIDRGIAFGDELMSELLEIEGCVGMSLLVDRAGGRCVATSSWQSEDAMRASESRVPPLRKRLMGAFGATDLTNEEWDVVVMHRLHRAPEGARARVGYLSGDAARADEWGDIFKSLLPTIESFSGFCSASLLLNRDSGRAVANVIFDSETALEQSRDQATRIRTRAAGRMGAEIMDVAEYELAFAHLRVPELV</sequence>
<dbReference type="EMBL" id="BONE01000008">
    <property type="protein sequence ID" value="GIF71886.1"/>
    <property type="molecule type" value="Genomic_DNA"/>
</dbReference>
<organism evidence="1 2">
    <name type="scientific">Asanoa siamensis</name>
    <dbReference type="NCBI Taxonomy" id="926357"/>
    <lineage>
        <taxon>Bacteria</taxon>
        <taxon>Bacillati</taxon>
        <taxon>Actinomycetota</taxon>
        <taxon>Actinomycetes</taxon>
        <taxon>Micromonosporales</taxon>
        <taxon>Micromonosporaceae</taxon>
        <taxon>Asanoa</taxon>
    </lineage>
</organism>
<comment type="caution">
    <text evidence="1">The sequence shown here is derived from an EMBL/GenBank/DDBJ whole genome shotgun (WGS) entry which is preliminary data.</text>
</comment>